<reference evidence="2 3" key="1">
    <citation type="submission" date="2020-05" db="EMBL/GenBank/DDBJ databases">
        <title>Sulfurimonas marisnigri, sp. nov., and Sulfurimonas baltica, sp. nov., manganese oxide reducing chemolithoautotrophs of the class Epsilonproteobacteria isolated from the pelagic redoxclines of the Black and Baltic Seas and emended description of the genus Sulfurimonas.</title>
        <authorList>
            <person name="Henkel J.V."/>
            <person name="Laudan C."/>
            <person name="Werner J."/>
            <person name="Neu T."/>
            <person name="Plewe S."/>
            <person name="Sproer C."/>
            <person name="Bunk B."/>
            <person name="Schulz-Vogt H.N."/>
        </authorList>
    </citation>
    <scope>NUCLEOTIDE SEQUENCE [LARGE SCALE GENOMIC DNA]</scope>
    <source>
        <strain evidence="2 3">GD2</strain>
    </source>
</reference>
<keyword evidence="1" id="KW-1133">Transmembrane helix</keyword>
<evidence type="ECO:0000313" key="2">
    <source>
        <dbReference type="EMBL" id="QOY51910.1"/>
    </source>
</evidence>
<keyword evidence="1" id="KW-0472">Membrane</keyword>
<protein>
    <recommendedName>
        <fullName evidence="4">General glycosylation pathway protein</fullName>
    </recommendedName>
</protein>
<sequence length="288" mass="33412">MKQVINVYKKHKDTVDKYIKHLVKNIKKDIIEDSKEILNQYKYIQLIYSVDADFKQKSPIICRKEKDSEHIGNDKKHYFQKMILEENVYVSSPYIHYRTGKASLSVVYFKDDTYYVFDINLIALLEELKLIEFNGLHDKIKRFVYLFGSTILALVAIALLSYGSYIFGSIIFIKSHVDFLQDIFKSIIAVTLGLAIFDLAKQIFEHEVLFKTFEHDEDKEYKVLGKFLISIIIALSIETLLVVFKIALSGDVSQMLSAFYLILGTTLMFVALGWFYKTIKLASCKIDD</sequence>
<evidence type="ECO:0008006" key="4">
    <source>
        <dbReference type="Google" id="ProtNLM"/>
    </source>
</evidence>
<organism evidence="2 3">
    <name type="scientific">Candidatus Sulfurimonas baltica</name>
    <dbReference type="NCBI Taxonomy" id="2740404"/>
    <lineage>
        <taxon>Bacteria</taxon>
        <taxon>Pseudomonadati</taxon>
        <taxon>Campylobacterota</taxon>
        <taxon>Epsilonproteobacteria</taxon>
        <taxon>Campylobacterales</taxon>
        <taxon>Sulfurimonadaceae</taxon>
        <taxon>Sulfurimonas</taxon>
    </lineage>
</organism>
<gene>
    <name evidence="2" type="ORF">HUE88_12550</name>
</gene>
<dbReference type="RefSeq" id="WP_194369491.1">
    <property type="nucleotide sequence ID" value="NZ_CP054492.1"/>
</dbReference>
<evidence type="ECO:0000313" key="3">
    <source>
        <dbReference type="Proteomes" id="UP000593994"/>
    </source>
</evidence>
<dbReference type="KEGG" id="sbal:HUE88_12550"/>
<dbReference type="EMBL" id="CP054492">
    <property type="protein sequence ID" value="QOY51910.1"/>
    <property type="molecule type" value="Genomic_DNA"/>
</dbReference>
<keyword evidence="1" id="KW-0812">Transmembrane</keyword>
<dbReference type="SUPFAM" id="SSF103190">
    <property type="entry name" value="Sensory domain-like"/>
    <property type="match status" value="1"/>
</dbReference>
<dbReference type="AlphaFoldDB" id="A0A7S7LV91"/>
<accession>A0A7S7LV91</accession>
<name>A0A7S7LV91_9BACT</name>
<feature type="transmembrane region" description="Helical" evidence="1">
    <location>
        <begin position="224"/>
        <end position="246"/>
    </location>
</feature>
<feature type="transmembrane region" description="Helical" evidence="1">
    <location>
        <begin position="143"/>
        <end position="163"/>
    </location>
</feature>
<dbReference type="Proteomes" id="UP000593994">
    <property type="component" value="Chromosome"/>
</dbReference>
<proteinExistence type="predicted"/>
<dbReference type="InterPro" id="IPR029151">
    <property type="entry name" value="Sensor-like_sf"/>
</dbReference>
<keyword evidence="3" id="KW-1185">Reference proteome</keyword>
<feature type="transmembrane region" description="Helical" evidence="1">
    <location>
        <begin position="258"/>
        <end position="276"/>
    </location>
</feature>
<feature type="transmembrane region" description="Helical" evidence="1">
    <location>
        <begin position="183"/>
        <end position="204"/>
    </location>
</feature>
<evidence type="ECO:0000256" key="1">
    <source>
        <dbReference type="SAM" id="Phobius"/>
    </source>
</evidence>